<protein>
    <submittedName>
        <fullName evidence="1">Uncharacterized protein</fullName>
    </submittedName>
</protein>
<keyword evidence="2" id="KW-1185">Reference proteome</keyword>
<comment type="caution">
    <text evidence="1">The sequence shown here is derived from an EMBL/GenBank/DDBJ whole genome shotgun (WGS) entry which is preliminary data.</text>
</comment>
<name>A0ACC1QKI9_9HYPO</name>
<dbReference type="EMBL" id="JANAKD010001534">
    <property type="protein sequence ID" value="KAJ3478534.1"/>
    <property type="molecule type" value="Genomic_DNA"/>
</dbReference>
<dbReference type="Proteomes" id="UP001148737">
    <property type="component" value="Unassembled WGS sequence"/>
</dbReference>
<gene>
    <name evidence="1" type="ORF">NLG97_g8555</name>
</gene>
<sequence>MAPQIVAASSASDNALHGNSVAVKGGITAMCSKDPRAHKSAVDDYFSYWEDSGAGANSEQARLDRKTSYAQVTNRYYDLVTDMVEHLFGKSFHFCRIRRSQPISLATVEHERYLASKLHLIEGQTVLDIGSGVGGPAREIARYAKVKVVGLNNNAYQILRAERYTAEESLTDQVSFTKGDFMSMPLPPASFDAAYSIEGTSYAPDLELVYKEIFKVLKPGGLFAVYEMVMTDEYNEDDPGHRQIRYDIEQGFGMANLATSSEASRALAAAGFELIESGDVGNLEDEIPWYYTVARWSSLAHLNSIRDLPRILHMSFLGSKLGLSLAWAAEKLRILPPGSYKFTLSLASVHAALASGGERGLFTPMFFMVGKKPVL</sequence>
<reference evidence="1" key="1">
    <citation type="submission" date="2022-07" db="EMBL/GenBank/DDBJ databases">
        <title>Genome Sequence of Lecanicillium saksenae.</title>
        <authorList>
            <person name="Buettner E."/>
        </authorList>
    </citation>
    <scope>NUCLEOTIDE SEQUENCE</scope>
    <source>
        <strain evidence="1">VT-O1</strain>
    </source>
</reference>
<evidence type="ECO:0000313" key="1">
    <source>
        <dbReference type="EMBL" id="KAJ3478534.1"/>
    </source>
</evidence>
<accession>A0ACC1QKI9</accession>
<evidence type="ECO:0000313" key="2">
    <source>
        <dbReference type="Proteomes" id="UP001148737"/>
    </source>
</evidence>
<proteinExistence type="predicted"/>
<organism evidence="1 2">
    <name type="scientific">Lecanicillium saksenae</name>
    <dbReference type="NCBI Taxonomy" id="468837"/>
    <lineage>
        <taxon>Eukaryota</taxon>
        <taxon>Fungi</taxon>
        <taxon>Dikarya</taxon>
        <taxon>Ascomycota</taxon>
        <taxon>Pezizomycotina</taxon>
        <taxon>Sordariomycetes</taxon>
        <taxon>Hypocreomycetidae</taxon>
        <taxon>Hypocreales</taxon>
        <taxon>Cordycipitaceae</taxon>
        <taxon>Lecanicillium</taxon>
    </lineage>
</organism>